<sequence length="1316" mass="150000">MFGRFSALLFLLLLTEDFNFTNGYVIEVKKFGELKACVSDKTIAFVKKPENKQDFTKVDVVDLDGNPVLPRDVKYDCNLVIENGCQSWEWKSGWNRSLNTKDSLDPYPMVSDFRWNDFPTYFTNGKFESQLTTEQRFKLHFSILAKDSAQFLFTNDSTFENGYRAVIDGCWKGSCWSELQYCTAIEHVGPGIWSTCNEKFVTFKDQLILNGGKNWVHAEVMATNQSFKEIIEYRAPTNSLTINFVDRNNINQMRNFFSFRTNEEGLFKLHKYNVLLPFKLSKSMELAFKSDLPNAFCIDVVFLTTKNVSKLFGEDCISFQMCHQEGYCACFAGYQGNNCAFQCLGTMFGLNCSQFSQRKCFQENFFPTNGTCREGCAAGYSLPDCIDECTGNKYGINCYNTSTKKCLNNEMNHEDGKCLKGCADGYYPPMCEKACTQKKYGSNCSKTNDRKCLNGKFSRINGSCLNGCIKGNVYPECRRKIQIVTPKVKRVGYEMVTLDLLASLNGTVNISQILIEYKISSHSDDWANERLEYLPNELKEYSISNLKPKTQYTIRFTLFEKDAMKHTQNFMPGNNSTFTTECKPFDTSALTVQAVNSSTFSINMSVDANVDLCTPQYLTVVHNAIETLNETIVGANFVKFVHNCQCGEHRITVTFMDLSSTLHQMFLCSNCPTIDLLEINWKLLIPTATVLAVLAVVTGLGVWFYSKKWKKNLPVNQLTVQFSNTSEIIKNEILPTPTAGANQLTDKSKGMPLNSISTDVERYLQKALTFNLKKEFEKFPLGQTQSWNSGSKSQNKRKNRYANLAAYDSSRVVLDLLPGDKYSDYINANYVDGFERPKAYIATQGPKLSTVNDFWRMIWQENISLIVMVTNLVEGDKKKCEKYWPDVNRDENYGNVIVHSVKEEINANYVTRTLSISRDNAIRLVQQLHYTSWPDHGVPLYPQSMALFIDKINQHRNKHPILIHCSAGVGKTGTVILIDACLEMFRSHNRIDIISIFGKMRSQRVNLVKNLEQYEFAHLVLLEIIANPKFEIDCANFDEEYCQLMSYNKEWLKDSFGKLEIICEKDFQRLESPAKNDNAKCRYPHFISSSNAIIRLLPYENVVTTSFINAVMVDGYNRAKQFIVTQVPMKNTVEDFWRMIDQFNVKQIVVLNEPHTSDAKFLPSKKRRFTFGAIKVTLADSQNDNNINTLDIELLSKEECKKVRVICASFGWMPQQVAPPNLQPFIDLWGTLKIAHEEDSITIVCHDGVTASGLFLAVGFVIEKIKLEQKVDAGLAVRTLRKAKPAFVSSDIQFALMYEAALHFLNSFDTYGNFKC</sequence>
<name>A0A8S1CJK4_9INSE</name>
<evidence type="ECO:0000256" key="6">
    <source>
        <dbReference type="ARBA" id="ARBA00022912"/>
    </source>
</evidence>
<evidence type="ECO:0000256" key="1">
    <source>
        <dbReference type="ARBA" id="ARBA00004167"/>
    </source>
</evidence>
<comment type="similarity">
    <text evidence="2">Belongs to the protein-tyrosine phosphatase family.</text>
</comment>
<organism evidence="13 14">
    <name type="scientific">Cloeon dipterum</name>
    <dbReference type="NCBI Taxonomy" id="197152"/>
    <lineage>
        <taxon>Eukaryota</taxon>
        <taxon>Metazoa</taxon>
        <taxon>Ecdysozoa</taxon>
        <taxon>Arthropoda</taxon>
        <taxon>Hexapoda</taxon>
        <taxon>Insecta</taxon>
        <taxon>Pterygota</taxon>
        <taxon>Palaeoptera</taxon>
        <taxon>Ephemeroptera</taxon>
        <taxon>Pisciforma</taxon>
        <taxon>Baetidae</taxon>
        <taxon>Cloeon</taxon>
    </lineage>
</organism>
<comment type="catalytic activity">
    <reaction evidence="8">
        <text>O-phospho-L-tyrosyl-[protein] + H2O = L-tyrosyl-[protein] + phosphate</text>
        <dbReference type="Rhea" id="RHEA:10684"/>
        <dbReference type="Rhea" id="RHEA-COMP:10136"/>
        <dbReference type="Rhea" id="RHEA-COMP:20101"/>
        <dbReference type="ChEBI" id="CHEBI:15377"/>
        <dbReference type="ChEBI" id="CHEBI:43474"/>
        <dbReference type="ChEBI" id="CHEBI:46858"/>
        <dbReference type="ChEBI" id="CHEBI:61978"/>
        <dbReference type="EC" id="3.1.3.48"/>
    </reaction>
</comment>
<dbReference type="GO" id="GO:0008045">
    <property type="term" value="P:motor neuron axon guidance"/>
    <property type="evidence" value="ECO:0007669"/>
    <property type="project" value="TreeGrafter"/>
</dbReference>
<dbReference type="CDD" id="cd00047">
    <property type="entry name" value="PTPc"/>
    <property type="match status" value="2"/>
</dbReference>
<dbReference type="OrthoDB" id="6108687at2759"/>
<dbReference type="Pfam" id="PF00102">
    <property type="entry name" value="Y_phosphatase"/>
    <property type="match status" value="2"/>
</dbReference>
<evidence type="ECO:0000313" key="14">
    <source>
        <dbReference type="Proteomes" id="UP000494165"/>
    </source>
</evidence>
<dbReference type="InterPro" id="IPR003595">
    <property type="entry name" value="Tyr_Pase_cat"/>
</dbReference>
<comment type="caution">
    <text evidence="13">The sequence shown here is derived from an EMBL/GenBank/DDBJ whole genome shotgun (WGS) entry which is preliminary data.</text>
</comment>
<evidence type="ECO:0000256" key="4">
    <source>
        <dbReference type="ARBA" id="ARBA00022729"/>
    </source>
</evidence>
<keyword evidence="4 9" id="KW-0732">Signal</keyword>
<feature type="domain" description="Fibronectin type-III" evidence="12">
    <location>
        <begin position="482"/>
        <end position="583"/>
    </location>
</feature>
<comment type="subcellular location">
    <subcellularLocation>
        <location evidence="1">Membrane</location>
        <topology evidence="1">Single-pass membrane protein</topology>
    </subcellularLocation>
</comment>
<evidence type="ECO:0000256" key="7">
    <source>
        <dbReference type="ARBA" id="ARBA00023136"/>
    </source>
</evidence>
<feature type="domain" description="Tyrosine-protein phosphatase" evidence="10">
    <location>
        <begin position="772"/>
        <end position="1024"/>
    </location>
</feature>
<reference evidence="13 14" key="1">
    <citation type="submission" date="2020-04" db="EMBL/GenBank/DDBJ databases">
        <authorList>
            <person name="Alioto T."/>
            <person name="Alioto T."/>
            <person name="Gomez Garrido J."/>
        </authorList>
    </citation>
    <scope>NUCLEOTIDE SEQUENCE [LARGE SCALE GENOMIC DNA]</scope>
</reference>
<dbReference type="PROSITE" id="PS50853">
    <property type="entry name" value="FN3"/>
    <property type="match status" value="1"/>
</dbReference>
<dbReference type="Proteomes" id="UP000494165">
    <property type="component" value="Unassembled WGS sequence"/>
</dbReference>
<dbReference type="PANTHER" id="PTHR19134">
    <property type="entry name" value="RECEPTOR-TYPE TYROSINE-PROTEIN PHOSPHATASE"/>
    <property type="match status" value="1"/>
</dbReference>
<evidence type="ECO:0000256" key="2">
    <source>
        <dbReference type="ARBA" id="ARBA00009580"/>
    </source>
</evidence>
<dbReference type="EMBL" id="CADEPI010000039">
    <property type="protein sequence ID" value="CAB3368678.1"/>
    <property type="molecule type" value="Genomic_DNA"/>
</dbReference>
<dbReference type="InterPro" id="IPR013783">
    <property type="entry name" value="Ig-like_fold"/>
</dbReference>
<feature type="domain" description="Tyrosine specific protein phosphatases" evidence="11">
    <location>
        <begin position="946"/>
        <end position="1015"/>
    </location>
</feature>
<dbReference type="PROSITE" id="PS50055">
    <property type="entry name" value="TYR_PHOSPHATASE_PTP"/>
    <property type="match status" value="2"/>
</dbReference>
<keyword evidence="6" id="KW-0904">Protein phosphatase</keyword>
<evidence type="ECO:0000259" key="11">
    <source>
        <dbReference type="PROSITE" id="PS50056"/>
    </source>
</evidence>
<gene>
    <name evidence="13" type="ORF">CLODIP_2_CD00825</name>
</gene>
<feature type="signal peptide" evidence="9">
    <location>
        <begin position="1"/>
        <end position="23"/>
    </location>
</feature>
<dbReference type="PANTHER" id="PTHR19134:SF562">
    <property type="entry name" value="PROTEIN-TYROSINE-PHOSPHATASE"/>
    <property type="match status" value="1"/>
</dbReference>
<proteinExistence type="inferred from homology"/>
<dbReference type="Gene3D" id="2.60.40.10">
    <property type="entry name" value="Immunoglobulins"/>
    <property type="match status" value="1"/>
</dbReference>
<dbReference type="PROSITE" id="PS50056">
    <property type="entry name" value="TYR_PHOSPHATASE_2"/>
    <property type="match status" value="2"/>
</dbReference>
<dbReference type="Gene3D" id="3.90.190.10">
    <property type="entry name" value="Protein tyrosine phosphatase superfamily"/>
    <property type="match status" value="2"/>
</dbReference>
<dbReference type="InterPro" id="IPR029021">
    <property type="entry name" value="Prot-tyrosine_phosphatase-like"/>
</dbReference>
<accession>A0A8S1CJK4</accession>
<keyword evidence="7" id="KW-0472">Membrane</keyword>
<evidence type="ECO:0000259" key="12">
    <source>
        <dbReference type="PROSITE" id="PS50853"/>
    </source>
</evidence>
<feature type="domain" description="Tyrosine specific protein phosphatases" evidence="11">
    <location>
        <begin position="1223"/>
        <end position="1295"/>
    </location>
</feature>
<dbReference type="SMART" id="SM00194">
    <property type="entry name" value="PTPc"/>
    <property type="match status" value="2"/>
</dbReference>
<dbReference type="GO" id="GO:0016020">
    <property type="term" value="C:membrane"/>
    <property type="evidence" value="ECO:0007669"/>
    <property type="project" value="UniProtKB-SubCell"/>
</dbReference>
<evidence type="ECO:0000256" key="5">
    <source>
        <dbReference type="ARBA" id="ARBA00022801"/>
    </source>
</evidence>
<dbReference type="FunFam" id="3.90.190.10:FF:000102">
    <property type="entry name" value="Receptor-type tyrosine-protein phosphatase"/>
    <property type="match status" value="1"/>
</dbReference>
<dbReference type="SUPFAM" id="SSF52799">
    <property type="entry name" value="(Phosphotyrosine protein) phosphatases II"/>
    <property type="match status" value="2"/>
</dbReference>
<dbReference type="InterPro" id="IPR003961">
    <property type="entry name" value="FN3_dom"/>
</dbReference>
<evidence type="ECO:0000259" key="10">
    <source>
        <dbReference type="PROSITE" id="PS50055"/>
    </source>
</evidence>
<dbReference type="SMART" id="SM00404">
    <property type="entry name" value="PTPc_motif"/>
    <property type="match status" value="2"/>
</dbReference>
<dbReference type="PRINTS" id="PR00700">
    <property type="entry name" value="PRTYPHPHTASE"/>
</dbReference>
<protein>
    <recommendedName>
        <fullName evidence="3">protein-tyrosine-phosphatase</fullName>
        <ecNumber evidence="3">3.1.3.48</ecNumber>
    </recommendedName>
</protein>
<evidence type="ECO:0000256" key="3">
    <source>
        <dbReference type="ARBA" id="ARBA00013064"/>
    </source>
</evidence>
<dbReference type="EC" id="3.1.3.48" evidence="3"/>
<dbReference type="InterPro" id="IPR000242">
    <property type="entry name" value="PTP_cat"/>
</dbReference>
<feature type="domain" description="Tyrosine-protein phosphatase" evidence="10">
    <location>
        <begin position="1052"/>
        <end position="1304"/>
    </location>
</feature>
<evidence type="ECO:0000313" key="13">
    <source>
        <dbReference type="EMBL" id="CAB3368678.1"/>
    </source>
</evidence>
<dbReference type="Gene3D" id="2.170.300.10">
    <property type="entry name" value="Tie2 ligand-binding domain superfamily"/>
    <property type="match status" value="1"/>
</dbReference>
<evidence type="ECO:0000256" key="9">
    <source>
        <dbReference type="SAM" id="SignalP"/>
    </source>
</evidence>
<dbReference type="GO" id="GO:0004725">
    <property type="term" value="F:protein tyrosine phosphatase activity"/>
    <property type="evidence" value="ECO:0007669"/>
    <property type="project" value="UniProtKB-EC"/>
</dbReference>
<dbReference type="InterPro" id="IPR050348">
    <property type="entry name" value="Protein-Tyr_Phosphatase"/>
</dbReference>
<feature type="chain" id="PRO_5035917867" description="protein-tyrosine-phosphatase" evidence="9">
    <location>
        <begin position="24"/>
        <end position="1316"/>
    </location>
</feature>
<evidence type="ECO:0000256" key="8">
    <source>
        <dbReference type="ARBA" id="ARBA00051722"/>
    </source>
</evidence>
<dbReference type="InterPro" id="IPR000387">
    <property type="entry name" value="Tyr_Pase_dom"/>
</dbReference>
<keyword evidence="14" id="KW-1185">Reference proteome</keyword>
<keyword evidence="5" id="KW-0378">Hydrolase</keyword>